<evidence type="ECO:0000256" key="1">
    <source>
        <dbReference type="ARBA" id="ARBA00001593"/>
    </source>
</evidence>
<dbReference type="Proteomes" id="UP000324222">
    <property type="component" value="Unassembled WGS sequence"/>
</dbReference>
<evidence type="ECO:0000256" key="7">
    <source>
        <dbReference type="ARBA" id="ARBA00022741"/>
    </source>
</evidence>
<dbReference type="EMBL" id="VSRR010001949">
    <property type="protein sequence ID" value="MPC28675.1"/>
    <property type="molecule type" value="Genomic_DNA"/>
</dbReference>
<reference evidence="18 19" key="1">
    <citation type="submission" date="2019-05" db="EMBL/GenBank/DDBJ databases">
        <title>Another draft genome of Portunus trituberculatus and its Hox gene families provides insights of decapod evolution.</title>
        <authorList>
            <person name="Jeong J.-H."/>
            <person name="Song I."/>
            <person name="Kim S."/>
            <person name="Choi T."/>
            <person name="Kim D."/>
            <person name="Ryu S."/>
            <person name="Kim W."/>
        </authorList>
    </citation>
    <scope>NUCLEOTIDE SEQUENCE [LARGE SCALE GENOMIC DNA]</scope>
    <source>
        <tissue evidence="18">Muscle</tissue>
    </source>
</reference>
<feature type="transmembrane region" description="Helical" evidence="16">
    <location>
        <begin position="587"/>
        <end position="604"/>
    </location>
</feature>
<dbReference type="SMART" id="SM00044">
    <property type="entry name" value="CYCc"/>
    <property type="match status" value="1"/>
</dbReference>
<feature type="transmembrane region" description="Helical" evidence="16">
    <location>
        <begin position="280"/>
        <end position="302"/>
    </location>
</feature>
<evidence type="ECO:0000256" key="12">
    <source>
        <dbReference type="ARBA" id="ARBA00023136"/>
    </source>
</evidence>
<evidence type="ECO:0000256" key="6">
    <source>
        <dbReference type="ARBA" id="ARBA00022723"/>
    </source>
</evidence>
<dbReference type="InterPro" id="IPR029787">
    <property type="entry name" value="Nucleotide_cyclase"/>
</dbReference>
<evidence type="ECO:0000259" key="17">
    <source>
        <dbReference type="PROSITE" id="PS50125"/>
    </source>
</evidence>
<keyword evidence="8" id="KW-0067">ATP-binding</keyword>
<name>A0A5B7E5T3_PORTR</name>
<feature type="domain" description="Guanylate cyclase" evidence="17">
    <location>
        <begin position="732"/>
        <end position="765"/>
    </location>
</feature>
<dbReference type="PROSITE" id="PS00452">
    <property type="entry name" value="GUANYLATE_CYCLASE_1"/>
    <property type="match status" value="1"/>
</dbReference>
<accession>A0A5B7E5T3</accession>
<keyword evidence="9" id="KW-0460">Magnesium</keyword>
<evidence type="ECO:0000256" key="8">
    <source>
        <dbReference type="ARBA" id="ARBA00022840"/>
    </source>
</evidence>
<feature type="compositionally biased region" description="Low complexity" evidence="15">
    <location>
        <begin position="863"/>
        <end position="873"/>
    </location>
</feature>
<feature type="compositionally biased region" description="Basic and acidic residues" evidence="15">
    <location>
        <begin position="907"/>
        <end position="925"/>
    </location>
</feature>
<evidence type="ECO:0000256" key="11">
    <source>
        <dbReference type="ARBA" id="ARBA00022998"/>
    </source>
</evidence>
<keyword evidence="5 16" id="KW-0812">Transmembrane</keyword>
<dbReference type="GO" id="GO:0005886">
    <property type="term" value="C:plasma membrane"/>
    <property type="evidence" value="ECO:0007669"/>
    <property type="project" value="InterPro"/>
</dbReference>
<feature type="region of interest" description="Disordered" evidence="15">
    <location>
        <begin position="844"/>
        <end position="925"/>
    </location>
</feature>
<feature type="region of interest" description="Disordered" evidence="15">
    <location>
        <begin position="92"/>
        <end position="150"/>
    </location>
</feature>
<feature type="transmembrane region" description="Helical" evidence="16">
    <location>
        <begin position="616"/>
        <end position="633"/>
    </location>
</feature>
<evidence type="ECO:0000313" key="18">
    <source>
        <dbReference type="EMBL" id="MPC28675.1"/>
    </source>
</evidence>
<dbReference type="GO" id="GO:0006171">
    <property type="term" value="P:cAMP biosynthetic process"/>
    <property type="evidence" value="ECO:0007669"/>
    <property type="project" value="UniProtKB-KW"/>
</dbReference>
<dbReference type="AlphaFoldDB" id="A0A5B7E5T3"/>
<proteinExistence type="inferred from homology"/>
<feature type="compositionally biased region" description="Polar residues" evidence="15">
    <location>
        <begin position="109"/>
        <end position="118"/>
    </location>
</feature>
<dbReference type="PANTHER" id="PTHR45627">
    <property type="entry name" value="ADENYLATE CYCLASE TYPE 1"/>
    <property type="match status" value="1"/>
</dbReference>
<dbReference type="InterPro" id="IPR009398">
    <property type="entry name" value="Adcy_conserved_dom"/>
</dbReference>
<evidence type="ECO:0000256" key="13">
    <source>
        <dbReference type="ARBA" id="ARBA00023239"/>
    </source>
</evidence>
<evidence type="ECO:0000256" key="14">
    <source>
        <dbReference type="RuleBase" id="RU000405"/>
    </source>
</evidence>
<comment type="catalytic activity">
    <reaction evidence="1">
        <text>ATP = 3',5'-cyclic AMP + diphosphate</text>
        <dbReference type="Rhea" id="RHEA:15389"/>
        <dbReference type="ChEBI" id="CHEBI:30616"/>
        <dbReference type="ChEBI" id="CHEBI:33019"/>
        <dbReference type="ChEBI" id="CHEBI:58165"/>
        <dbReference type="EC" id="4.6.1.1"/>
    </reaction>
</comment>
<evidence type="ECO:0000256" key="16">
    <source>
        <dbReference type="SAM" id="Phobius"/>
    </source>
</evidence>
<dbReference type="CDD" id="cd07302">
    <property type="entry name" value="CHD"/>
    <property type="match status" value="1"/>
</dbReference>
<evidence type="ECO:0000256" key="10">
    <source>
        <dbReference type="ARBA" id="ARBA00022989"/>
    </source>
</evidence>
<keyword evidence="12 16" id="KW-0472">Membrane</keyword>
<comment type="subcellular location">
    <subcellularLocation>
        <location evidence="3">Membrane</location>
        <topology evidence="3">Multi-pass membrane protein</topology>
    </subcellularLocation>
</comment>
<keyword evidence="6" id="KW-0479">Metal-binding</keyword>
<feature type="compositionally biased region" description="Basic residues" evidence="15">
    <location>
        <begin position="92"/>
        <end position="105"/>
    </location>
</feature>
<sequence>MLRDQYLKDHGVETFLIKREEPLYTRRRGPRFSRSRLWSEDERSNNTISQSSSSSVKHKSNLPTITTTPCDLEEDDCQDFSTTIITVTENVRRHHHHPHHHHHHHADPPSSNGHTVTVPNEAPSDSENKNDEDGSKMAEGTGSRSGSPIKLDEIAMDWTPEIPFENLEMDWEDDAFLDEDFPEPLEEEEEETEVAQFPSTGSNFTYEVDNLMDNSIEIESNKRMKAEHMHPITLTFKDPDTEEMYHQVRADLLKSNVVCTFIIWVLIVICQSIVAQNFRFLLAPFIPATLLLAVGLLMVMAEEFPQLPLSLRRLSTRLARATFGRKAFICALMAIISVPSMLTLILINEQCKANPQPTLAQELPSVPNPSLSSSLQPSSEVVSASVKDNNSLKTQLSSAQPRFGNFQSRNLYRTTYGTPKYRAGGVYNTGSFNGESIHKVENKEYYIENSTLPFTPKYKEKRSVNISTYVRKSVRRENYPVNERSIYYSKKAKCKTKRTLVKIANHLEIETRTRVRRSDELQKKYVDFEKEHATENNHMHKLTNESVCEFETPTVASIYPQYFIYTWVLCMVALASFLKLNYLVKTIVLVFMVTCYGILIINFSSEIGNCYSGVSLTYKLAVLLVLFFFMVSYHGRLVEITSRLDFVWKQQALRELTDMNECRLYNTQLLKNILPDHVATYFLSDDRRGEELFSKAYDNVGVLFASIPNFTQFYSEDVNRGMECIRLLNEIIGISHGPLVGGVIGAKKPVFDVWGNTVNEASRMDSTGANDTIQIPKETAQILNFRDFRLQYRGKISVKGKGEMDTYFILGRKDTRQLNFNRQPSTYNSLAEVVYGMVQARKKQTIKRSNTSVRRDRQRKVSPSETGMSTSSVSGGGFGTRDFTPGLSRRGGKLEKTTSSHHNLRSLARDDHRPEISSKGKDEIV</sequence>
<dbReference type="OrthoDB" id="60033at2759"/>
<keyword evidence="13 14" id="KW-0456">Lyase</keyword>
<dbReference type="PANTHER" id="PTHR45627:SF1">
    <property type="entry name" value="ADENYLATE CYCLASE TYPE 8"/>
    <property type="match status" value="1"/>
</dbReference>
<dbReference type="EC" id="4.6.1.1" evidence="4"/>
<keyword evidence="7" id="KW-0547">Nucleotide-binding</keyword>
<evidence type="ECO:0000256" key="4">
    <source>
        <dbReference type="ARBA" id="ARBA00012201"/>
    </source>
</evidence>
<comment type="caution">
    <text evidence="18">The sequence shown here is derived from an EMBL/GenBank/DDBJ whole genome shotgun (WGS) entry which is preliminary data.</text>
</comment>
<feature type="region of interest" description="Disordered" evidence="15">
    <location>
        <begin position="37"/>
        <end position="75"/>
    </location>
</feature>
<evidence type="ECO:0000256" key="2">
    <source>
        <dbReference type="ARBA" id="ARBA00001946"/>
    </source>
</evidence>
<dbReference type="GO" id="GO:0035556">
    <property type="term" value="P:intracellular signal transduction"/>
    <property type="evidence" value="ECO:0007669"/>
    <property type="project" value="InterPro"/>
</dbReference>
<dbReference type="SUPFAM" id="SSF55073">
    <property type="entry name" value="Nucleotide cyclase"/>
    <property type="match status" value="1"/>
</dbReference>
<dbReference type="Pfam" id="PF00211">
    <property type="entry name" value="Guanylate_cyc"/>
    <property type="match status" value="1"/>
</dbReference>
<dbReference type="Pfam" id="PF06327">
    <property type="entry name" value="Adcy_cons_dom"/>
    <property type="match status" value="1"/>
</dbReference>
<dbReference type="InterPro" id="IPR018297">
    <property type="entry name" value="A/G_cyclase_CS"/>
</dbReference>
<evidence type="ECO:0000256" key="3">
    <source>
        <dbReference type="ARBA" id="ARBA00004141"/>
    </source>
</evidence>
<evidence type="ECO:0000313" key="19">
    <source>
        <dbReference type="Proteomes" id="UP000324222"/>
    </source>
</evidence>
<organism evidence="18 19">
    <name type="scientific">Portunus trituberculatus</name>
    <name type="common">Swimming crab</name>
    <name type="synonym">Neptunus trituberculatus</name>
    <dbReference type="NCBI Taxonomy" id="210409"/>
    <lineage>
        <taxon>Eukaryota</taxon>
        <taxon>Metazoa</taxon>
        <taxon>Ecdysozoa</taxon>
        <taxon>Arthropoda</taxon>
        <taxon>Crustacea</taxon>
        <taxon>Multicrustacea</taxon>
        <taxon>Malacostraca</taxon>
        <taxon>Eumalacostraca</taxon>
        <taxon>Eucarida</taxon>
        <taxon>Decapoda</taxon>
        <taxon>Pleocyemata</taxon>
        <taxon>Brachyura</taxon>
        <taxon>Eubrachyura</taxon>
        <taxon>Portunoidea</taxon>
        <taxon>Portunidae</taxon>
        <taxon>Portuninae</taxon>
        <taxon>Portunus</taxon>
    </lineage>
</organism>
<dbReference type="GO" id="GO:0007189">
    <property type="term" value="P:adenylate cyclase-activating G protein-coupled receptor signaling pathway"/>
    <property type="evidence" value="ECO:0007669"/>
    <property type="project" value="TreeGrafter"/>
</dbReference>
<comment type="cofactor">
    <cofactor evidence="2">
        <name>Mg(2+)</name>
        <dbReference type="ChEBI" id="CHEBI:18420"/>
    </cofactor>
</comment>
<gene>
    <name evidence="18" type="primary">ADCY5</name>
    <name evidence="18" type="ORF">E2C01_021885</name>
</gene>
<dbReference type="GO" id="GO:0004016">
    <property type="term" value="F:adenylate cyclase activity"/>
    <property type="evidence" value="ECO:0007669"/>
    <property type="project" value="UniProtKB-EC"/>
</dbReference>
<comment type="similarity">
    <text evidence="14">Belongs to the adenylyl cyclase class-4/guanylyl cyclase family.</text>
</comment>
<evidence type="ECO:0000256" key="9">
    <source>
        <dbReference type="ARBA" id="ARBA00022842"/>
    </source>
</evidence>
<keyword evidence="19" id="KW-1185">Reference proteome</keyword>
<dbReference type="Gene3D" id="3.30.70.1230">
    <property type="entry name" value="Nucleotide cyclase"/>
    <property type="match status" value="2"/>
</dbReference>
<feature type="transmembrane region" description="Helical" evidence="16">
    <location>
        <begin position="252"/>
        <end position="274"/>
    </location>
</feature>
<evidence type="ECO:0000256" key="5">
    <source>
        <dbReference type="ARBA" id="ARBA00022692"/>
    </source>
</evidence>
<dbReference type="GO" id="GO:0005524">
    <property type="term" value="F:ATP binding"/>
    <property type="evidence" value="ECO:0007669"/>
    <property type="project" value="UniProtKB-KW"/>
</dbReference>
<dbReference type="PROSITE" id="PS50125">
    <property type="entry name" value="GUANYLATE_CYCLASE_2"/>
    <property type="match status" value="1"/>
</dbReference>
<feature type="compositionally biased region" description="Basic and acidic residues" evidence="15">
    <location>
        <begin position="126"/>
        <end position="136"/>
    </location>
</feature>
<feature type="transmembrane region" description="Helical" evidence="16">
    <location>
        <begin position="323"/>
        <end position="347"/>
    </location>
</feature>
<protein>
    <recommendedName>
        <fullName evidence="4">adenylate cyclase</fullName>
        <ecNumber evidence="4">4.6.1.1</ecNumber>
    </recommendedName>
</protein>
<dbReference type="GO" id="GO:0046872">
    <property type="term" value="F:metal ion binding"/>
    <property type="evidence" value="ECO:0007669"/>
    <property type="project" value="UniProtKB-KW"/>
</dbReference>
<keyword evidence="10 16" id="KW-1133">Transmembrane helix</keyword>
<dbReference type="InterPro" id="IPR001054">
    <property type="entry name" value="A/G_cyclase"/>
</dbReference>
<keyword evidence="11" id="KW-0115">cAMP biosynthesis</keyword>
<evidence type="ECO:0000256" key="15">
    <source>
        <dbReference type="SAM" id="MobiDB-lite"/>
    </source>
</evidence>